<dbReference type="SUPFAM" id="SSF56935">
    <property type="entry name" value="Porins"/>
    <property type="match status" value="1"/>
</dbReference>
<evidence type="ECO:0000256" key="7">
    <source>
        <dbReference type="ARBA" id="ARBA00023237"/>
    </source>
</evidence>
<dbReference type="Gene3D" id="2.40.170.20">
    <property type="entry name" value="TonB-dependent receptor, beta-barrel domain"/>
    <property type="match status" value="1"/>
</dbReference>
<feature type="chain" id="PRO_5035282162" evidence="10">
    <location>
        <begin position="22"/>
        <end position="973"/>
    </location>
</feature>
<dbReference type="InterPro" id="IPR039426">
    <property type="entry name" value="TonB-dep_rcpt-like"/>
</dbReference>
<dbReference type="Pfam" id="PF07715">
    <property type="entry name" value="Plug"/>
    <property type="match status" value="1"/>
</dbReference>
<dbReference type="GO" id="GO:0009279">
    <property type="term" value="C:cell outer membrane"/>
    <property type="evidence" value="ECO:0007669"/>
    <property type="project" value="UniProtKB-SubCell"/>
</dbReference>
<evidence type="ECO:0000259" key="11">
    <source>
        <dbReference type="Pfam" id="PF00593"/>
    </source>
</evidence>
<dbReference type="InterPro" id="IPR008969">
    <property type="entry name" value="CarboxyPept-like_regulatory"/>
</dbReference>
<gene>
    <name evidence="13" type="ORF">IM532_08835</name>
</gene>
<dbReference type="Proteomes" id="UP000608754">
    <property type="component" value="Unassembled WGS sequence"/>
</dbReference>
<keyword evidence="14" id="KW-1185">Reference proteome</keyword>
<dbReference type="Pfam" id="PF00593">
    <property type="entry name" value="TonB_dep_Rec_b-barrel"/>
    <property type="match status" value="1"/>
</dbReference>
<dbReference type="NCBIfam" id="TIGR04057">
    <property type="entry name" value="SusC_RagA_signa"/>
    <property type="match status" value="1"/>
</dbReference>
<evidence type="ECO:0000256" key="5">
    <source>
        <dbReference type="ARBA" id="ARBA00023077"/>
    </source>
</evidence>
<feature type="domain" description="TonB-dependent receptor plug" evidence="12">
    <location>
        <begin position="114"/>
        <end position="230"/>
    </location>
</feature>
<dbReference type="InterPro" id="IPR023996">
    <property type="entry name" value="TonB-dep_OMP_SusC/RagA"/>
</dbReference>
<keyword evidence="5 9" id="KW-0798">TonB box</keyword>
<evidence type="ECO:0000256" key="4">
    <source>
        <dbReference type="ARBA" id="ARBA00022692"/>
    </source>
</evidence>
<feature type="signal peptide" evidence="10">
    <location>
        <begin position="1"/>
        <end position="21"/>
    </location>
</feature>
<organism evidence="13 14">
    <name type="scientific">Faecalibacter rhinopitheci</name>
    <dbReference type="NCBI Taxonomy" id="2779678"/>
    <lineage>
        <taxon>Bacteria</taxon>
        <taxon>Pseudomonadati</taxon>
        <taxon>Bacteroidota</taxon>
        <taxon>Flavobacteriia</taxon>
        <taxon>Flavobacteriales</taxon>
        <taxon>Weeksellaceae</taxon>
        <taxon>Faecalibacter</taxon>
    </lineage>
</organism>
<keyword evidence="4 8" id="KW-0812">Transmembrane</keyword>
<dbReference type="InterPro" id="IPR036942">
    <property type="entry name" value="Beta-barrel_TonB_sf"/>
</dbReference>
<evidence type="ECO:0000256" key="2">
    <source>
        <dbReference type="ARBA" id="ARBA00022448"/>
    </source>
</evidence>
<evidence type="ECO:0000313" key="13">
    <source>
        <dbReference type="EMBL" id="MBF0597551.1"/>
    </source>
</evidence>
<dbReference type="InterPro" id="IPR000531">
    <property type="entry name" value="Beta-barrel_TonB"/>
</dbReference>
<keyword evidence="2 8" id="KW-0813">Transport</keyword>
<keyword evidence="3 8" id="KW-1134">Transmembrane beta strand</keyword>
<evidence type="ECO:0000259" key="12">
    <source>
        <dbReference type="Pfam" id="PF07715"/>
    </source>
</evidence>
<evidence type="ECO:0000256" key="1">
    <source>
        <dbReference type="ARBA" id="ARBA00004571"/>
    </source>
</evidence>
<keyword evidence="7 8" id="KW-0998">Cell outer membrane</keyword>
<protein>
    <submittedName>
        <fullName evidence="13">SusC/RagA family TonB-linked outer membrane protein</fullName>
    </submittedName>
</protein>
<keyword evidence="10" id="KW-0732">Signal</keyword>
<accession>A0A8J7FW26</accession>
<dbReference type="InterPro" id="IPR037066">
    <property type="entry name" value="Plug_dom_sf"/>
</dbReference>
<name>A0A8J7FW26_9FLAO</name>
<dbReference type="SUPFAM" id="SSF49464">
    <property type="entry name" value="Carboxypeptidase regulatory domain-like"/>
    <property type="match status" value="1"/>
</dbReference>
<comment type="similarity">
    <text evidence="8 9">Belongs to the TonB-dependent receptor family.</text>
</comment>
<evidence type="ECO:0000313" key="14">
    <source>
        <dbReference type="Proteomes" id="UP000608754"/>
    </source>
</evidence>
<evidence type="ECO:0000256" key="10">
    <source>
        <dbReference type="SAM" id="SignalP"/>
    </source>
</evidence>
<dbReference type="InterPro" id="IPR023997">
    <property type="entry name" value="TonB-dep_OMP_SusC/RagA_CS"/>
</dbReference>
<reference evidence="13" key="1">
    <citation type="submission" date="2020-10" db="EMBL/GenBank/DDBJ databases">
        <authorList>
            <person name="Lu T."/>
            <person name="Wang Q."/>
            <person name="Han X."/>
        </authorList>
    </citation>
    <scope>NUCLEOTIDE SEQUENCE</scope>
    <source>
        <strain evidence="13">WQ 117</strain>
    </source>
</reference>
<dbReference type="PROSITE" id="PS52016">
    <property type="entry name" value="TONB_DEPENDENT_REC_3"/>
    <property type="match status" value="1"/>
</dbReference>
<dbReference type="EMBL" id="JADGIK010000005">
    <property type="protein sequence ID" value="MBF0597551.1"/>
    <property type="molecule type" value="Genomic_DNA"/>
</dbReference>
<dbReference type="Gene3D" id="2.60.40.1120">
    <property type="entry name" value="Carboxypeptidase-like, regulatory domain"/>
    <property type="match status" value="1"/>
</dbReference>
<feature type="domain" description="TonB-dependent receptor-like beta-barrel" evidence="11">
    <location>
        <begin position="398"/>
        <end position="937"/>
    </location>
</feature>
<dbReference type="NCBIfam" id="TIGR04056">
    <property type="entry name" value="OMP_RagA_SusC"/>
    <property type="match status" value="1"/>
</dbReference>
<dbReference type="FunFam" id="2.170.130.10:FF:000008">
    <property type="entry name" value="SusC/RagA family TonB-linked outer membrane protein"/>
    <property type="match status" value="1"/>
</dbReference>
<dbReference type="AlphaFoldDB" id="A0A8J7FW26"/>
<evidence type="ECO:0000256" key="3">
    <source>
        <dbReference type="ARBA" id="ARBA00022452"/>
    </source>
</evidence>
<dbReference type="InterPro" id="IPR012910">
    <property type="entry name" value="Plug_dom"/>
</dbReference>
<sequence>MRVLKQSLIALVFSCPALLMAQNVVKGSVADQITNTNLTGAEITNLTSGNSVMSDNNGNFTIEAENGDIIIISYFGYDEQEYTYNGQSQLTFQLNKTSETNLDEVVVIGYGTAKKEDITGSVNQISEKDFNKGSITSAQELVTGKIAGVVVTSAGGAPGDGQNIIIRGNSSLSLNSQPLYVVDGVPLSNENVGGSRNPLDFINPNDIESMTILKDASATAIYGSRAANGVVMITTKKGKGRQFTFNYNATTSIYTPSDYVDVMNSDQFRELVKNVGSAEEIARLGTSNTNWQKEIYKKAIGFDHNFSAMGNIGGNMPTRFSISNTDQDGILKGDNINRTTASIALSPSFLDNHLKFEFNGRGSYIENKFANKGAIGAALEYDPTQPVYSGASIYGGYHTWMDGPVKHNLAPTNPVALLNEQDDTSEVRRFVGNAKVDYKLHFFPYITATVNAGYDISNANGRNNVSMNMPNNSLTWDGSNTNYSQEFYSKLFDAYLTFNKDFGLSNINAVVGYGYQYFNTFKYNFDSELLQQGNDEFEFIDRDHNTLLSYYGRINYNYDNKYILTVTLRADASSKFIKDEQWGYFPSVAAAWNITREEFLKGSSVVNDLKLRAGYGQVGNVNGLRSFQYMTRYDGSQSTAYYQFGNQFYQTYRPAPINPELKWEIAETLNAGIDYSLFKNRIYGSLDVYMKKTKDLIAKVYVDPFTNFGNMIDRNIGDMENKGVEFNINADIVKSKDIDFTVGYNIAFNDNKITNLSTDNLTGGIDGGTGNNIQIHREGYSPYSFYTYKQIYDSNGKPIEGAYEDLNGDGIINDNDRYINESPYAKITMGFNAFLRVKNWDFSASARANLGNYAYNNVASAKGYSRKATGNGQNYLSNVHTDYYNTGFVNITETNLLSDYFVQDASFLRIDNITLGYNLNQPIKGMDIRLYGAVQNVAVFTNYDGLDPEMFGGIDNNFYPRPRTFVFGLNVKF</sequence>
<dbReference type="Gene3D" id="2.170.130.10">
    <property type="entry name" value="TonB-dependent receptor, plug domain"/>
    <property type="match status" value="1"/>
</dbReference>
<proteinExistence type="inferred from homology"/>
<dbReference type="RefSeq" id="WP_194183092.1">
    <property type="nucleotide sequence ID" value="NZ_JADGIK010000005.1"/>
</dbReference>
<dbReference type="Pfam" id="PF13715">
    <property type="entry name" value="CarbopepD_reg_2"/>
    <property type="match status" value="1"/>
</dbReference>
<evidence type="ECO:0000256" key="8">
    <source>
        <dbReference type="PROSITE-ProRule" id="PRU01360"/>
    </source>
</evidence>
<comment type="caution">
    <text evidence="13">The sequence shown here is derived from an EMBL/GenBank/DDBJ whole genome shotgun (WGS) entry which is preliminary data.</text>
</comment>
<evidence type="ECO:0000256" key="6">
    <source>
        <dbReference type="ARBA" id="ARBA00023136"/>
    </source>
</evidence>
<comment type="subcellular location">
    <subcellularLocation>
        <location evidence="1 8">Cell outer membrane</location>
        <topology evidence="1 8">Multi-pass membrane protein</topology>
    </subcellularLocation>
</comment>
<keyword evidence="6 8" id="KW-0472">Membrane</keyword>
<evidence type="ECO:0000256" key="9">
    <source>
        <dbReference type="RuleBase" id="RU003357"/>
    </source>
</evidence>